<dbReference type="Proteomes" id="UP001203036">
    <property type="component" value="Unassembled WGS sequence"/>
</dbReference>
<sequence>MMLHVTADVLGRYLFNAPLPGTIVVVANYYMIILVFIALGVAEEKRAHISVEFLTDLMSERPRAAFSVLASALTIAVTVILMIAGWSEAMKKTRGGATMEQGSQMIEIWQSYWLIPLGAALMALIAAYRVIATITGAKSGLSETDADVKFIND</sequence>
<organism evidence="1 2">
    <name type="scientific">Lutimaribacter degradans</name>
    <dbReference type="NCBI Taxonomy" id="2945989"/>
    <lineage>
        <taxon>Bacteria</taxon>
        <taxon>Pseudomonadati</taxon>
        <taxon>Pseudomonadota</taxon>
        <taxon>Alphaproteobacteria</taxon>
        <taxon>Rhodobacterales</taxon>
        <taxon>Roseobacteraceae</taxon>
        <taxon>Lutimaribacter</taxon>
    </lineage>
</organism>
<protein>
    <submittedName>
        <fullName evidence="1">TRAP transporter small permease</fullName>
    </submittedName>
</protein>
<dbReference type="EMBL" id="JAMQGO010000011">
    <property type="protein sequence ID" value="MCM2563383.1"/>
    <property type="molecule type" value="Genomic_DNA"/>
</dbReference>
<evidence type="ECO:0000313" key="1">
    <source>
        <dbReference type="EMBL" id="MCM2563383.1"/>
    </source>
</evidence>
<accession>A0ACC5ZYW1</accession>
<proteinExistence type="predicted"/>
<name>A0ACC5ZYW1_9RHOB</name>
<reference evidence="1" key="1">
    <citation type="submission" date="2022-06" db="EMBL/GenBank/DDBJ databases">
        <title>Lutimaribacter sp. EGI FJ00013, a novel bacterium isolated from a salt lake sediment enrichment.</title>
        <authorList>
            <person name="Gao L."/>
            <person name="Fang B.-Z."/>
            <person name="Li W.-J."/>
        </authorList>
    </citation>
    <scope>NUCLEOTIDE SEQUENCE</scope>
    <source>
        <strain evidence="1">EGI FJ00013</strain>
    </source>
</reference>
<keyword evidence="2" id="KW-1185">Reference proteome</keyword>
<gene>
    <name evidence="1" type="ORF">M8744_14600</name>
</gene>
<evidence type="ECO:0000313" key="2">
    <source>
        <dbReference type="Proteomes" id="UP001203036"/>
    </source>
</evidence>
<comment type="caution">
    <text evidence="1">The sequence shown here is derived from an EMBL/GenBank/DDBJ whole genome shotgun (WGS) entry which is preliminary data.</text>
</comment>